<dbReference type="Proteomes" id="UP000199467">
    <property type="component" value="Unassembled WGS sequence"/>
</dbReference>
<dbReference type="EMBL" id="FMZQ01000007">
    <property type="protein sequence ID" value="SDC83587.1"/>
    <property type="molecule type" value="Genomic_DNA"/>
</dbReference>
<organism evidence="1 2">
    <name type="scientific">Ectopseudomonas chengduensis</name>
    <dbReference type="NCBI Taxonomy" id="489632"/>
    <lineage>
        <taxon>Bacteria</taxon>
        <taxon>Pseudomonadati</taxon>
        <taxon>Pseudomonadota</taxon>
        <taxon>Gammaproteobacteria</taxon>
        <taxon>Pseudomonadales</taxon>
        <taxon>Pseudomonadaceae</taxon>
        <taxon>Ectopseudomonas</taxon>
    </lineage>
</organism>
<protein>
    <submittedName>
        <fullName evidence="1">Uncharacterized protein</fullName>
    </submittedName>
</protein>
<sequence>MVDDSKSQFPRGDVRRLLRLALAMADLERPTLNALAAETGHHKQTILDDVPRLREQLGVQVEKEGAEYRLVDWGPVVKRAGIKKLLKGQMT</sequence>
<proteinExistence type="predicted"/>
<dbReference type="RefSeq" id="WP_017362256.1">
    <property type="nucleotide sequence ID" value="NZ_FMZQ01000007.1"/>
</dbReference>
<dbReference type="GeneID" id="57609106"/>
<dbReference type="AlphaFoldDB" id="A0A1G6PW13"/>
<dbReference type="Gene3D" id="1.10.10.10">
    <property type="entry name" value="Winged helix-like DNA-binding domain superfamily/Winged helix DNA-binding domain"/>
    <property type="match status" value="1"/>
</dbReference>
<dbReference type="InterPro" id="IPR036388">
    <property type="entry name" value="WH-like_DNA-bd_sf"/>
</dbReference>
<accession>A0A1G6PW13</accession>
<gene>
    <name evidence="1" type="ORF">SAMN05216576_10795</name>
</gene>
<evidence type="ECO:0000313" key="1">
    <source>
        <dbReference type="EMBL" id="SDC83587.1"/>
    </source>
</evidence>
<reference evidence="2" key="1">
    <citation type="submission" date="2016-10" db="EMBL/GenBank/DDBJ databases">
        <authorList>
            <person name="Varghese N."/>
            <person name="Submissions S."/>
        </authorList>
    </citation>
    <scope>NUCLEOTIDE SEQUENCE [LARGE SCALE GENOMIC DNA]</scope>
    <source>
        <strain evidence="2">DSM 26382</strain>
    </source>
</reference>
<name>A0A1G6PW13_9GAMM</name>
<evidence type="ECO:0000313" key="2">
    <source>
        <dbReference type="Proteomes" id="UP000199467"/>
    </source>
</evidence>
<keyword evidence="2" id="KW-1185">Reference proteome</keyword>